<dbReference type="PANTHER" id="PTHR14742">
    <property type="entry name" value="RIBONUCLEASE P SUBUNIT P21"/>
    <property type="match status" value="1"/>
</dbReference>
<name>A0A5M3MV04_CONPW</name>
<dbReference type="GO" id="GO:0008033">
    <property type="term" value="P:tRNA processing"/>
    <property type="evidence" value="ECO:0007669"/>
    <property type="project" value="UniProtKB-KW"/>
</dbReference>
<evidence type="ECO:0000313" key="7">
    <source>
        <dbReference type="Proteomes" id="UP000053558"/>
    </source>
</evidence>
<dbReference type="PANTHER" id="PTHR14742:SF0">
    <property type="entry name" value="RIBONUCLEASE P PROTEIN SUBUNIT P21"/>
    <property type="match status" value="1"/>
</dbReference>
<feature type="region of interest" description="Disordered" evidence="5">
    <location>
        <begin position="176"/>
        <end position="234"/>
    </location>
</feature>
<dbReference type="RefSeq" id="XP_007766814.1">
    <property type="nucleotide sequence ID" value="XM_007768624.1"/>
</dbReference>
<evidence type="ECO:0000256" key="4">
    <source>
        <dbReference type="ARBA" id="ARBA00038402"/>
    </source>
</evidence>
<dbReference type="AlphaFoldDB" id="A0A5M3MV04"/>
<reference evidence="7" key="1">
    <citation type="journal article" date="2012" name="Science">
        <title>The Paleozoic origin of enzymatic lignin decomposition reconstructed from 31 fungal genomes.</title>
        <authorList>
            <person name="Floudas D."/>
            <person name="Binder M."/>
            <person name="Riley R."/>
            <person name="Barry K."/>
            <person name="Blanchette R.A."/>
            <person name="Henrissat B."/>
            <person name="Martinez A.T."/>
            <person name="Otillar R."/>
            <person name="Spatafora J.W."/>
            <person name="Yadav J.S."/>
            <person name="Aerts A."/>
            <person name="Benoit I."/>
            <person name="Boyd A."/>
            <person name="Carlson A."/>
            <person name="Copeland A."/>
            <person name="Coutinho P.M."/>
            <person name="de Vries R.P."/>
            <person name="Ferreira P."/>
            <person name="Findley K."/>
            <person name="Foster B."/>
            <person name="Gaskell J."/>
            <person name="Glotzer D."/>
            <person name="Gorecki P."/>
            <person name="Heitman J."/>
            <person name="Hesse C."/>
            <person name="Hori C."/>
            <person name="Igarashi K."/>
            <person name="Jurgens J.A."/>
            <person name="Kallen N."/>
            <person name="Kersten P."/>
            <person name="Kohler A."/>
            <person name="Kuees U."/>
            <person name="Kumar T.K.A."/>
            <person name="Kuo A."/>
            <person name="LaButti K."/>
            <person name="Larrondo L.F."/>
            <person name="Lindquist E."/>
            <person name="Ling A."/>
            <person name="Lombard V."/>
            <person name="Lucas S."/>
            <person name="Lundell T."/>
            <person name="Martin R."/>
            <person name="McLaughlin D.J."/>
            <person name="Morgenstern I."/>
            <person name="Morin E."/>
            <person name="Murat C."/>
            <person name="Nagy L.G."/>
            <person name="Nolan M."/>
            <person name="Ohm R.A."/>
            <person name="Patyshakuliyeva A."/>
            <person name="Rokas A."/>
            <person name="Ruiz-Duenas F.J."/>
            <person name="Sabat G."/>
            <person name="Salamov A."/>
            <person name="Samejima M."/>
            <person name="Schmutz J."/>
            <person name="Slot J.C."/>
            <person name="St John F."/>
            <person name="Stenlid J."/>
            <person name="Sun H."/>
            <person name="Sun S."/>
            <person name="Syed K."/>
            <person name="Tsang A."/>
            <person name="Wiebenga A."/>
            <person name="Young D."/>
            <person name="Pisabarro A."/>
            <person name="Eastwood D.C."/>
            <person name="Martin F."/>
            <person name="Cullen D."/>
            <person name="Grigoriev I.V."/>
            <person name="Hibbett D.S."/>
        </authorList>
    </citation>
    <scope>NUCLEOTIDE SEQUENCE [LARGE SCALE GENOMIC DNA]</scope>
    <source>
        <strain evidence="7">RWD-64-598 SS2</strain>
    </source>
</reference>
<dbReference type="Gene3D" id="6.20.50.20">
    <property type="match status" value="1"/>
</dbReference>
<dbReference type="GeneID" id="19205032"/>
<organism evidence="6 7">
    <name type="scientific">Coniophora puteana (strain RWD-64-598)</name>
    <name type="common">Brown rot fungus</name>
    <dbReference type="NCBI Taxonomy" id="741705"/>
    <lineage>
        <taxon>Eukaryota</taxon>
        <taxon>Fungi</taxon>
        <taxon>Dikarya</taxon>
        <taxon>Basidiomycota</taxon>
        <taxon>Agaricomycotina</taxon>
        <taxon>Agaricomycetes</taxon>
        <taxon>Agaricomycetidae</taxon>
        <taxon>Boletales</taxon>
        <taxon>Coniophorineae</taxon>
        <taxon>Coniophoraceae</taxon>
        <taxon>Coniophora</taxon>
    </lineage>
</organism>
<dbReference type="InterPro" id="IPR007175">
    <property type="entry name" value="Rpr2/Snm1/Rpp21"/>
</dbReference>
<evidence type="ECO:0000256" key="3">
    <source>
        <dbReference type="ARBA" id="ARBA00022833"/>
    </source>
</evidence>
<evidence type="ECO:0000313" key="6">
    <source>
        <dbReference type="EMBL" id="EIW82870.1"/>
    </source>
</evidence>
<dbReference type="GO" id="GO:0046872">
    <property type="term" value="F:metal ion binding"/>
    <property type="evidence" value="ECO:0007669"/>
    <property type="project" value="UniProtKB-KW"/>
</dbReference>
<accession>A0A5M3MV04</accession>
<gene>
    <name evidence="6" type="ORF">CONPUDRAFT_163936</name>
</gene>
<comment type="similarity">
    <text evidence="4">Belongs to the eukaryotic/archaeal RNase P protein component 4 family.</text>
</comment>
<dbReference type="Proteomes" id="UP000053558">
    <property type="component" value="Unassembled WGS sequence"/>
</dbReference>
<dbReference type="GO" id="GO:0005655">
    <property type="term" value="C:nucleolar ribonuclease P complex"/>
    <property type="evidence" value="ECO:0007669"/>
    <property type="project" value="TreeGrafter"/>
</dbReference>
<protein>
    <submittedName>
        <fullName evidence="6">Rpr2-domain-containing protein</fullName>
    </submittedName>
</protein>
<keyword evidence="7" id="KW-1185">Reference proteome</keyword>
<feature type="compositionally biased region" description="Basic residues" evidence="5">
    <location>
        <begin position="78"/>
        <end position="92"/>
    </location>
</feature>
<sequence>MGKKNQDDASSLKGVQNRDILQRLNFLYQASVFLNNISAAGPSSPQAPDETDTTHDGAEGHVPPVQDQDVPSSSPKPRPARRRQRKDSKRKVMSTSELSRSYVDAMKVIGQKTIVKMDPSVKRTLCKGCNTVLVPGVTARVRVKGSPVHGNVVSYTCNACKTVRRIPAPPIARPDELKEASQVHAGAPSASLEQAASSDPIDPATASPQRQQPKNRRKPKASPRPLPHFARPEHIVFCGNEKITIEDG</sequence>
<feature type="region of interest" description="Disordered" evidence="5">
    <location>
        <begin position="38"/>
        <end position="98"/>
    </location>
</feature>
<evidence type="ECO:0000256" key="2">
    <source>
        <dbReference type="ARBA" id="ARBA00022723"/>
    </source>
</evidence>
<keyword evidence="1" id="KW-0819">tRNA processing</keyword>
<evidence type="ECO:0000256" key="1">
    <source>
        <dbReference type="ARBA" id="ARBA00022694"/>
    </source>
</evidence>
<dbReference type="Pfam" id="PF04032">
    <property type="entry name" value="Rpr2"/>
    <property type="match status" value="1"/>
</dbReference>
<dbReference type="OrthoDB" id="128536at2759"/>
<dbReference type="OMA" id="RNDSTHG"/>
<dbReference type="EMBL" id="JH711576">
    <property type="protein sequence ID" value="EIW82870.1"/>
    <property type="molecule type" value="Genomic_DNA"/>
</dbReference>
<comment type="caution">
    <text evidence="6">The sequence shown here is derived from an EMBL/GenBank/DDBJ whole genome shotgun (WGS) entry which is preliminary data.</text>
</comment>
<keyword evidence="3" id="KW-0862">Zinc</keyword>
<keyword evidence="2" id="KW-0479">Metal-binding</keyword>
<evidence type="ECO:0000256" key="5">
    <source>
        <dbReference type="SAM" id="MobiDB-lite"/>
    </source>
</evidence>
<proteinExistence type="inferred from homology"/>
<dbReference type="KEGG" id="cput:CONPUDRAFT_163936"/>